<evidence type="ECO:0000256" key="1">
    <source>
        <dbReference type="ARBA" id="ARBA00022499"/>
    </source>
</evidence>
<evidence type="ECO:0000256" key="2">
    <source>
        <dbReference type="ARBA" id="ARBA00022843"/>
    </source>
</evidence>
<gene>
    <name evidence="5" type="ORF">E3N88_14587</name>
</gene>
<dbReference type="PANTHER" id="PTHR10666">
    <property type="entry name" value="UBIQUITIN"/>
    <property type="match status" value="1"/>
</dbReference>
<dbReference type="Gene3D" id="3.10.20.90">
    <property type="entry name" value="Phosphatidylinositol 3-kinase Catalytic Subunit, Chain A, domain 1"/>
    <property type="match status" value="4"/>
</dbReference>
<dbReference type="AlphaFoldDB" id="A0A5N6P365"/>
<feature type="domain" description="Ubiquitin-like" evidence="4">
    <location>
        <begin position="80"/>
        <end position="146"/>
    </location>
</feature>
<dbReference type="SUPFAM" id="SSF54236">
    <property type="entry name" value="Ubiquitin-like"/>
    <property type="match status" value="4"/>
</dbReference>
<feature type="region of interest" description="Disordered" evidence="3">
    <location>
        <begin position="13"/>
        <end position="33"/>
    </location>
</feature>
<keyword evidence="1" id="KW-1017">Isopeptide bond</keyword>
<proteinExistence type="predicted"/>
<evidence type="ECO:0000313" key="5">
    <source>
        <dbReference type="EMBL" id="KAD5803227.1"/>
    </source>
</evidence>
<dbReference type="InterPro" id="IPR029071">
    <property type="entry name" value="Ubiquitin-like_domsf"/>
</dbReference>
<protein>
    <recommendedName>
        <fullName evidence="4">Ubiquitin-like domain-containing protein</fullName>
    </recommendedName>
</protein>
<comment type="caution">
    <text evidence="5">The sequence shown here is derived from an EMBL/GenBank/DDBJ whole genome shotgun (WGS) entry which is preliminary data.</text>
</comment>
<accession>A0A5N6P365</accession>
<evidence type="ECO:0000256" key="3">
    <source>
        <dbReference type="SAM" id="MobiDB-lite"/>
    </source>
</evidence>
<feature type="domain" description="Ubiquitin-like" evidence="4">
    <location>
        <begin position="306"/>
        <end position="381"/>
    </location>
</feature>
<dbReference type="SMART" id="SM00213">
    <property type="entry name" value="UBQ"/>
    <property type="match status" value="4"/>
</dbReference>
<dbReference type="InterPro" id="IPR000626">
    <property type="entry name" value="Ubiquitin-like_dom"/>
</dbReference>
<reference evidence="5 6" key="1">
    <citation type="submission" date="2019-05" db="EMBL/GenBank/DDBJ databases">
        <title>Mikania micrantha, genome provides insights into the molecular mechanism of rapid growth.</title>
        <authorList>
            <person name="Liu B."/>
        </authorList>
    </citation>
    <scope>NUCLEOTIDE SEQUENCE [LARGE SCALE GENOMIC DNA]</scope>
    <source>
        <strain evidence="5">NLD-2019</strain>
        <tissue evidence="5">Leaf</tissue>
    </source>
</reference>
<name>A0A5N6P365_9ASTR</name>
<dbReference type="Proteomes" id="UP000326396">
    <property type="component" value="Linkage Group LG15"/>
</dbReference>
<dbReference type="EMBL" id="SZYD01000007">
    <property type="protein sequence ID" value="KAD5803227.1"/>
    <property type="molecule type" value="Genomic_DNA"/>
</dbReference>
<organism evidence="5 6">
    <name type="scientific">Mikania micrantha</name>
    <name type="common">bitter vine</name>
    <dbReference type="NCBI Taxonomy" id="192012"/>
    <lineage>
        <taxon>Eukaryota</taxon>
        <taxon>Viridiplantae</taxon>
        <taxon>Streptophyta</taxon>
        <taxon>Embryophyta</taxon>
        <taxon>Tracheophyta</taxon>
        <taxon>Spermatophyta</taxon>
        <taxon>Magnoliopsida</taxon>
        <taxon>eudicotyledons</taxon>
        <taxon>Gunneridae</taxon>
        <taxon>Pentapetalae</taxon>
        <taxon>asterids</taxon>
        <taxon>campanulids</taxon>
        <taxon>Asterales</taxon>
        <taxon>Asteraceae</taxon>
        <taxon>Asteroideae</taxon>
        <taxon>Heliantheae alliance</taxon>
        <taxon>Eupatorieae</taxon>
        <taxon>Mikania</taxon>
    </lineage>
</organism>
<keyword evidence="2" id="KW-0832">Ubl conjugation</keyword>
<dbReference type="OrthoDB" id="1886586at2759"/>
<dbReference type="Pfam" id="PF00240">
    <property type="entry name" value="ubiquitin"/>
    <property type="match status" value="4"/>
</dbReference>
<keyword evidence="6" id="KW-1185">Reference proteome</keyword>
<dbReference type="InterPro" id="IPR019956">
    <property type="entry name" value="Ubiquitin_dom"/>
</dbReference>
<evidence type="ECO:0000313" key="6">
    <source>
        <dbReference type="Proteomes" id="UP000326396"/>
    </source>
</evidence>
<dbReference type="GO" id="GO:0003729">
    <property type="term" value="F:mRNA binding"/>
    <property type="evidence" value="ECO:0007669"/>
    <property type="project" value="UniProtKB-ARBA"/>
</dbReference>
<dbReference type="PRINTS" id="PR00348">
    <property type="entry name" value="UBIQUITIN"/>
</dbReference>
<feature type="domain" description="Ubiquitin-like" evidence="4">
    <location>
        <begin position="230"/>
        <end position="299"/>
    </location>
</feature>
<dbReference type="PROSITE" id="PS50053">
    <property type="entry name" value="UBIQUITIN_2"/>
    <property type="match status" value="4"/>
</dbReference>
<dbReference type="InterPro" id="IPR050158">
    <property type="entry name" value="Ubiquitin_ubiquitin-like"/>
</dbReference>
<sequence>MNPTSSRYHFLYSENEKMADNAKGTGDDGPNARKRKATATFQFVENQKENGSNGDYDINGMDSSDHLRYLHFNLYVFPCILVKTATGKIVSLRVKGSDTIGSVKLKIQAQEHIPFDHQELLFNEKVLENINTLANLHIINGSTLILPDKSVELMEIFVYTFTGKTISLSVKPTDTIYHVKSMVEQEEDIPCEEQALVFNNEVLGDNGTLFDFKIITKSILMLMQRSRGFMHIYIKTFTGDTITLKVKPLDNIGSIKAKIKNETGIPSDEQELVYNGMVLHNNDTLADFHINKESTLTLMHLSKGIMMIFIETQDGNTRDLVVKPSDTIHTMKIKIFNDVGIRPCEQRLLWKGIPLSETATLADWHVPNESTLHLHLVQRGC</sequence>
<feature type="domain" description="Ubiquitin-like" evidence="4">
    <location>
        <begin position="154"/>
        <end position="229"/>
    </location>
</feature>
<evidence type="ECO:0000259" key="4">
    <source>
        <dbReference type="PROSITE" id="PS50053"/>
    </source>
</evidence>